<dbReference type="GO" id="GO:0005840">
    <property type="term" value="C:ribosome"/>
    <property type="evidence" value="ECO:0007669"/>
    <property type="project" value="UniProtKB-KW"/>
</dbReference>
<name>A0A8E6L290_9FLOR</name>
<dbReference type="EMBL" id="MW810349">
    <property type="protein sequence ID" value="QVQ56826.1"/>
    <property type="molecule type" value="Genomic_DNA"/>
</dbReference>
<protein>
    <recommendedName>
        <fullName evidence="1">50S ribosomal protein L9, chloroplastic</fullName>
    </recommendedName>
</protein>
<dbReference type="InterPro" id="IPR020594">
    <property type="entry name" value="Ribosomal_bL9_bac/chp"/>
</dbReference>
<dbReference type="InterPro" id="IPR020069">
    <property type="entry name" value="Ribosomal_bL9_C"/>
</dbReference>
<dbReference type="Pfam" id="PF01281">
    <property type="entry name" value="Ribosomal_L9_N"/>
    <property type="match status" value="1"/>
</dbReference>
<accession>A0A8E6L290</accession>
<dbReference type="AlphaFoldDB" id="A0A8E6L290"/>
<dbReference type="InterPro" id="IPR000244">
    <property type="entry name" value="Ribosomal_bL9"/>
</dbReference>
<evidence type="ECO:0000259" key="2">
    <source>
        <dbReference type="Pfam" id="PF01281"/>
    </source>
</evidence>
<proteinExistence type="predicted"/>
<dbReference type="GO" id="GO:0006412">
    <property type="term" value="P:translation"/>
    <property type="evidence" value="ECO:0007669"/>
    <property type="project" value="InterPro"/>
</dbReference>
<evidence type="ECO:0000313" key="4">
    <source>
        <dbReference type="EMBL" id="QVQ56826.1"/>
    </source>
</evidence>
<evidence type="ECO:0000256" key="1">
    <source>
        <dbReference type="ARBA" id="ARBA00035427"/>
    </source>
</evidence>
<keyword evidence="4" id="KW-0934">Plastid</keyword>
<dbReference type="GO" id="GO:0003735">
    <property type="term" value="F:structural constituent of ribosome"/>
    <property type="evidence" value="ECO:0007669"/>
    <property type="project" value="InterPro"/>
</dbReference>
<reference evidence="4" key="1">
    <citation type="submission" date="2021-03" db="EMBL/GenBank/DDBJ databases">
        <title>Transfer of the hemiparasitic marine red alga Erythrocystis saccata (Rhodomelaceae, Rhodophyta) to the tribe Streblocladieae inferred from organellar genome analysis.</title>
        <authorList>
            <person name="Hughey J.R."/>
        </authorList>
    </citation>
    <scope>NUCLEOTIDE SEQUENCE</scope>
</reference>
<feature type="domain" description="Ribosomal protein L9" evidence="2">
    <location>
        <begin position="13"/>
        <end position="45"/>
    </location>
</feature>
<dbReference type="InterPro" id="IPR020070">
    <property type="entry name" value="Ribosomal_bL9_N"/>
</dbReference>
<feature type="domain" description="Large ribosomal subunit protein bL9 C-terminal" evidence="3">
    <location>
        <begin position="65"/>
        <end position="144"/>
    </location>
</feature>
<organism evidence="4">
    <name type="scientific">Erythrocystis saccata</name>
    <dbReference type="NCBI Taxonomy" id="2822695"/>
    <lineage>
        <taxon>Eukaryota</taxon>
        <taxon>Rhodophyta</taxon>
        <taxon>Florideophyceae</taxon>
        <taxon>Rhodymeniophycidae</taxon>
        <taxon>Ceramiales</taxon>
        <taxon>Rhodomelaceae</taxon>
        <taxon>Erythrocystis</taxon>
    </lineage>
</organism>
<geneLocation type="chloroplast" evidence="4"/>
<dbReference type="Pfam" id="PF03948">
    <property type="entry name" value="Ribosomal_L9_C"/>
    <property type="match status" value="1"/>
</dbReference>
<dbReference type="PANTHER" id="PTHR21368">
    <property type="entry name" value="50S RIBOSOMAL PROTEIN L9"/>
    <property type="match status" value="1"/>
</dbReference>
<keyword evidence="4" id="KW-0687">Ribonucleoprotein</keyword>
<keyword evidence="4" id="KW-0689">Ribosomal protein</keyword>
<gene>
    <name evidence="4" type="primary">rpl9</name>
</gene>
<dbReference type="NCBIfam" id="TIGR00158">
    <property type="entry name" value="L9"/>
    <property type="match status" value="1"/>
</dbReference>
<keyword evidence="4" id="KW-0150">Chloroplast</keyword>
<evidence type="ECO:0000259" key="3">
    <source>
        <dbReference type="Pfam" id="PF03948"/>
    </source>
</evidence>
<sequence length="148" mass="17273">MKKKIQIILHNQKQSLINVSKGYAFNYLIPKGKATIPTKKRIKHIEMFQQIDREKEKIHKVNIKRITKTLGNINKISITKKSGESNLIFGSITEKEISQWIFKYTYIEISKNQIKKDNIKEIGRTNLNININQNTSKELQINIIPVNI</sequence>